<keyword evidence="6" id="KW-1185">Reference proteome</keyword>
<dbReference type="GO" id="GO:0044780">
    <property type="term" value="P:bacterial-type flagellum assembly"/>
    <property type="evidence" value="ECO:0007669"/>
    <property type="project" value="UniProtKB-UniRule"/>
</dbReference>
<dbReference type="GO" id="GO:0006417">
    <property type="term" value="P:regulation of translation"/>
    <property type="evidence" value="ECO:0007669"/>
    <property type="project" value="UniProtKB-KW"/>
</dbReference>
<evidence type="ECO:0000256" key="3">
    <source>
        <dbReference type="ARBA" id="ARBA00022845"/>
    </source>
</evidence>
<dbReference type="STRING" id="192814.GCA_900166575_03332"/>
<dbReference type="Pfam" id="PF02623">
    <property type="entry name" value="FliW"/>
    <property type="match status" value="1"/>
</dbReference>
<dbReference type="Gene3D" id="2.30.290.10">
    <property type="entry name" value="BH3618-like"/>
    <property type="match status" value="1"/>
</dbReference>
<reference evidence="5 6" key="1">
    <citation type="journal article" date="2003" name="Int. J. Syst. Evol. Microbiol.">
        <title>Halobacillus salinus sp. nov., isolated from a salt lake on the coast of the East Sea in Korea.</title>
        <authorList>
            <person name="Yoon J.H."/>
            <person name="Kang K.H."/>
            <person name="Park Y.H."/>
        </authorList>
    </citation>
    <scope>NUCLEOTIDE SEQUENCE [LARGE SCALE GENOMIC DNA]</scope>
    <source>
        <strain evidence="5 6">HSL-3</strain>
    </source>
</reference>
<comment type="similarity">
    <text evidence="4">Belongs to the FliW family.</text>
</comment>
<evidence type="ECO:0000256" key="4">
    <source>
        <dbReference type="HAMAP-Rule" id="MF_01185"/>
    </source>
</evidence>
<comment type="function">
    <text evidence="4">Acts as an anti-CsrA protein, binds CsrA and prevents it from repressing translation of its target genes, one of which is flagellin. Binds to flagellin and participates in the assembly of the flagellum.</text>
</comment>
<comment type="caution">
    <text evidence="5">The sequence shown here is derived from an EMBL/GenBank/DDBJ whole genome shotgun (WGS) entry which is preliminary data.</text>
</comment>
<keyword evidence="2 4" id="KW-1005">Bacterial flagellum biogenesis</keyword>
<dbReference type="HAMAP" id="MF_01185">
    <property type="entry name" value="FliW"/>
    <property type="match status" value="1"/>
</dbReference>
<dbReference type="Proteomes" id="UP000297982">
    <property type="component" value="Unassembled WGS sequence"/>
</dbReference>
<keyword evidence="1 4" id="KW-0963">Cytoplasm</keyword>
<dbReference type="InterPro" id="IPR003775">
    <property type="entry name" value="Flagellar_assembly_factor_FliW"/>
</dbReference>
<dbReference type="EMBL" id="SRJC01000003">
    <property type="protein sequence ID" value="TGB02368.1"/>
    <property type="molecule type" value="Genomic_DNA"/>
</dbReference>
<dbReference type="PANTHER" id="PTHR39190">
    <property type="entry name" value="FLAGELLAR ASSEMBLY FACTOR FLIW"/>
    <property type="match status" value="1"/>
</dbReference>
<keyword evidence="4" id="KW-0143">Chaperone</keyword>
<keyword evidence="5" id="KW-0966">Cell projection</keyword>
<evidence type="ECO:0000256" key="1">
    <source>
        <dbReference type="ARBA" id="ARBA00022490"/>
    </source>
</evidence>
<accession>A0A4Z0H049</accession>
<dbReference type="InterPro" id="IPR024046">
    <property type="entry name" value="Flagellar_assmbl_FliW_dom_sf"/>
</dbReference>
<dbReference type="AlphaFoldDB" id="A0A4Z0H049"/>
<keyword evidence="5" id="KW-0282">Flagellum</keyword>
<dbReference type="RefSeq" id="WP_135328010.1">
    <property type="nucleotide sequence ID" value="NZ_SRJC01000003.1"/>
</dbReference>
<dbReference type="GO" id="GO:0005737">
    <property type="term" value="C:cytoplasm"/>
    <property type="evidence" value="ECO:0007669"/>
    <property type="project" value="UniProtKB-SubCell"/>
</dbReference>
<dbReference type="PANTHER" id="PTHR39190:SF1">
    <property type="entry name" value="FLAGELLAR ASSEMBLY FACTOR FLIW"/>
    <property type="match status" value="1"/>
</dbReference>
<comment type="subunit">
    <text evidence="4">Interacts with translational regulator CsrA and flagellin(s).</text>
</comment>
<sequence>MQISTKYFGSIEVDEKELIQFKHGLPGFGDYRSFVHLPLEEAPLYSVLQSVDEHGLAFVVVNPYVFYKDYEFVIDEQTKKELDLQSPEEVDLYCVMTLQDPFDRSTMNLQAPIIVNKTNHRAKQMILNDPKYHTKHSLQLHKEEGGTHAHP</sequence>
<organism evidence="5 6">
    <name type="scientific">Halobacillus salinus</name>
    <dbReference type="NCBI Taxonomy" id="192814"/>
    <lineage>
        <taxon>Bacteria</taxon>
        <taxon>Bacillati</taxon>
        <taxon>Bacillota</taxon>
        <taxon>Bacilli</taxon>
        <taxon>Bacillales</taxon>
        <taxon>Bacillaceae</taxon>
        <taxon>Halobacillus</taxon>
    </lineage>
</organism>
<gene>
    <name evidence="4" type="primary">fliW</name>
    <name evidence="5" type="ORF">E4663_13575</name>
</gene>
<keyword evidence="5" id="KW-0969">Cilium</keyword>
<comment type="subcellular location">
    <subcellularLocation>
        <location evidence="4">Cytoplasm</location>
    </subcellularLocation>
</comment>
<evidence type="ECO:0000313" key="5">
    <source>
        <dbReference type="EMBL" id="TGB02368.1"/>
    </source>
</evidence>
<dbReference type="NCBIfam" id="NF009793">
    <property type="entry name" value="PRK13285.1-1"/>
    <property type="match status" value="1"/>
</dbReference>
<keyword evidence="3 4" id="KW-0810">Translation regulation</keyword>
<proteinExistence type="inferred from homology"/>
<evidence type="ECO:0000313" key="6">
    <source>
        <dbReference type="Proteomes" id="UP000297982"/>
    </source>
</evidence>
<name>A0A4Z0H049_9BACI</name>
<evidence type="ECO:0000256" key="2">
    <source>
        <dbReference type="ARBA" id="ARBA00022795"/>
    </source>
</evidence>
<protein>
    <recommendedName>
        <fullName evidence="4">Flagellar assembly factor FliW</fullName>
    </recommendedName>
</protein>
<dbReference type="SUPFAM" id="SSF141457">
    <property type="entry name" value="BH3618-like"/>
    <property type="match status" value="1"/>
</dbReference>